<dbReference type="Proteomes" id="UP001152300">
    <property type="component" value="Unassembled WGS sequence"/>
</dbReference>
<feature type="region of interest" description="Disordered" evidence="1">
    <location>
        <begin position="245"/>
        <end position="266"/>
    </location>
</feature>
<comment type="caution">
    <text evidence="2">The sequence shown here is derived from an EMBL/GenBank/DDBJ whole genome shotgun (WGS) entry which is preliminary data.</text>
</comment>
<evidence type="ECO:0000313" key="2">
    <source>
        <dbReference type="EMBL" id="KAJ8065302.1"/>
    </source>
</evidence>
<sequence>MSGKALPKSGRKEECTTTKLTHPPARFAKIHHLAEERFDELKASGQSLEFLEWQLRNELKTHTNIRTNAAQICKGVLSRIRQARAIERAPVTSHVPAPKRSKLPDHAPPVKTWVPKKIVVLKIKDGCFAPTVVPIPDTRVVQPLSQGPARIVWTIHKRNQGSCATPVAVIPTVISPTTLEYVGTNLTQDQLYYNSLARRVGTKKIIEARIKRGLEELDEVLEEATRRAHSLAESEVSILAGKLAEQEKSNHNLQQEKARVHRTTDG</sequence>
<keyword evidence="3" id="KW-1185">Reference proteome</keyword>
<dbReference type="AlphaFoldDB" id="A0A9X0AM21"/>
<name>A0A9X0AM21_9HELO</name>
<proteinExistence type="predicted"/>
<dbReference type="EMBL" id="JAPEIS010000006">
    <property type="protein sequence ID" value="KAJ8065302.1"/>
    <property type="molecule type" value="Genomic_DNA"/>
</dbReference>
<gene>
    <name evidence="2" type="ORF">OCU04_005995</name>
</gene>
<evidence type="ECO:0000313" key="3">
    <source>
        <dbReference type="Proteomes" id="UP001152300"/>
    </source>
</evidence>
<protein>
    <submittedName>
        <fullName evidence="2">Uncharacterized protein</fullName>
    </submittedName>
</protein>
<reference evidence="2" key="1">
    <citation type="submission" date="2022-11" db="EMBL/GenBank/DDBJ databases">
        <title>Genome Resource of Sclerotinia nivalis Strain SnTB1, a Plant Pathogen Isolated from American Ginseng.</title>
        <authorList>
            <person name="Fan S."/>
        </authorList>
    </citation>
    <scope>NUCLEOTIDE SEQUENCE</scope>
    <source>
        <strain evidence="2">SnTB1</strain>
    </source>
</reference>
<accession>A0A9X0AM21</accession>
<evidence type="ECO:0000256" key="1">
    <source>
        <dbReference type="SAM" id="MobiDB-lite"/>
    </source>
</evidence>
<dbReference type="OrthoDB" id="3514426at2759"/>
<organism evidence="2 3">
    <name type="scientific">Sclerotinia nivalis</name>
    <dbReference type="NCBI Taxonomy" id="352851"/>
    <lineage>
        <taxon>Eukaryota</taxon>
        <taxon>Fungi</taxon>
        <taxon>Dikarya</taxon>
        <taxon>Ascomycota</taxon>
        <taxon>Pezizomycotina</taxon>
        <taxon>Leotiomycetes</taxon>
        <taxon>Helotiales</taxon>
        <taxon>Sclerotiniaceae</taxon>
        <taxon>Sclerotinia</taxon>
    </lineage>
</organism>